<organism evidence="3 4">
    <name type="scientific">Bradyrhizobium elkanii</name>
    <dbReference type="NCBI Taxonomy" id="29448"/>
    <lineage>
        <taxon>Bacteria</taxon>
        <taxon>Pseudomonadati</taxon>
        <taxon>Pseudomonadota</taxon>
        <taxon>Alphaproteobacteria</taxon>
        <taxon>Hyphomicrobiales</taxon>
        <taxon>Nitrobacteraceae</taxon>
        <taxon>Bradyrhizobium</taxon>
    </lineage>
</organism>
<evidence type="ECO:0000313" key="3">
    <source>
        <dbReference type="EMBL" id="MBP1293568.1"/>
    </source>
</evidence>
<protein>
    <recommendedName>
        <fullName evidence="2">Transposase IS801/IS1294 domain-containing protein</fullName>
    </recommendedName>
</protein>
<evidence type="ECO:0000259" key="2">
    <source>
        <dbReference type="Pfam" id="PF04986"/>
    </source>
</evidence>
<reference evidence="3" key="1">
    <citation type="submission" date="2021-02" db="EMBL/GenBank/DDBJ databases">
        <title>Genomic Encyclopedia of Type Strains, Phase IV (KMG-V): Genome sequencing to study the core and pangenomes of soil and plant-associated prokaryotes.</title>
        <authorList>
            <person name="Whitman W."/>
        </authorList>
    </citation>
    <scope>NUCLEOTIDE SEQUENCE</scope>
    <source>
        <strain evidence="3">USDA 406</strain>
    </source>
</reference>
<feature type="region of interest" description="Disordered" evidence="1">
    <location>
        <begin position="177"/>
        <end position="200"/>
    </location>
</feature>
<name>A0A8I1YBQ0_BRAEL</name>
<proteinExistence type="predicted"/>
<dbReference type="EMBL" id="JAFICZ010000001">
    <property type="protein sequence ID" value="MBP1293568.1"/>
    <property type="molecule type" value="Genomic_DNA"/>
</dbReference>
<feature type="domain" description="Transposase IS801/IS1294" evidence="2">
    <location>
        <begin position="62"/>
        <end position="170"/>
    </location>
</feature>
<evidence type="ECO:0000256" key="1">
    <source>
        <dbReference type="SAM" id="MobiDB-lite"/>
    </source>
</evidence>
<dbReference type="GO" id="GO:0004803">
    <property type="term" value="F:transposase activity"/>
    <property type="evidence" value="ECO:0007669"/>
    <property type="project" value="InterPro"/>
</dbReference>
<dbReference type="GO" id="GO:0006313">
    <property type="term" value="P:DNA transposition"/>
    <property type="evidence" value="ECO:0007669"/>
    <property type="project" value="InterPro"/>
</dbReference>
<dbReference type="InterPro" id="IPR007069">
    <property type="entry name" value="Transposase_32"/>
</dbReference>
<dbReference type="GO" id="GO:0003677">
    <property type="term" value="F:DNA binding"/>
    <property type="evidence" value="ECO:0007669"/>
    <property type="project" value="InterPro"/>
</dbReference>
<sequence length="255" mass="27890">MIPQYVARAKALKIVYFSLFSGGVPRSFAAGDASSPTAEISVQIDDLPLVFNGIKIPGSRTFSSVHAKSSYVHCVVPGGGLSLNSARWIASRPNFFLAAKPLAQLFRLLFLERLTVAFNAGPLNFFGDLASLAKPAAFAVHLVAMRRISWVVYAKRPFGSLAQVLAYLGPIYPSRCNSQQPARSPRQGSRRPYLKDHEAQARRVHSQLPSSYAARWLPSHPATSVSWPNGHRAAKLALCRKLLDRERAAPNDGEP</sequence>
<comment type="caution">
    <text evidence="3">The sequence shown here is derived from an EMBL/GenBank/DDBJ whole genome shotgun (WGS) entry which is preliminary data.</text>
</comment>
<gene>
    <name evidence="3" type="ORF">JOH49_003321</name>
</gene>
<dbReference type="Proteomes" id="UP000673383">
    <property type="component" value="Unassembled WGS sequence"/>
</dbReference>
<evidence type="ECO:0000313" key="4">
    <source>
        <dbReference type="Proteomes" id="UP000673383"/>
    </source>
</evidence>
<accession>A0A8I1YBQ0</accession>
<dbReference type="AlphaFoldDB" id="A0A8I1YBQ0"/>
<dbReference type="Pfam" id="PF04986">
    <property type="entry name" value="Y2_Tnp"/>
    <property type="match status" value="1"/>
</dbReference>